<dbReference type="InterPro" id="IPR038175">
    <property type="entry name" value="CBM21_dom_sf"/>
</dbReference>
<comment type="caution">
    <text evidence="2">The sequence shown here is derived from an EMBL/GenBank/DDBJ whole genome shotgun (WGS) entry which is preliminary data.</text>
</comment>
<dbReference type="EMBL" id="CAJNOJ010000081">
    <property type="protein sequence ID" value="CAF1058015.1"/>
    <property type="molecule type" value="Genomic_DNA"/>
</dbReference>
<dbReference type="GO" id="GO:2001069">
    <property type="term" value="F:glycogen binding"/>
    <property type="evidence" value="ECO:0007669"/>
    <property type="project" value="TreeGrafter"/>
</dbReference>
<evidence type="ECO:0000313" key="3">
    <source>
        <dbReference type="Proteomes" id="UP000663852"/>
    </source>
</evidence>
<dbReference type="GO" id="GO:0000164">
    <property type="term" value="C:protein phosphatase type 1 complex"/>
    <property type="evidence" value="ECO:0007669"/>
    <property type="project" value="TreeGrafter"/>
</dbReference>
<sequence>MSRIKKLEDLSSKDKVMQYLQSSKLCPTLSSSDVPAESKHTQAFSFQHRLRSCSENDSISTSSLSSIVDDLSQSNSSTQSSLSDPIAHCCMIGSNPSSDEDIDFNVGFDQISNDCTDDDDDDYPYNSNRNNADAITLQGENVIDTQLSEFDELYRQSSDSTIGKESLDSNQDDDIVQKHATILHDSTHTLCLEEYFAPYAEEDNNEDATTGTCMRSNSFSVLNRSAKPTLLATAPKKMVRFADVLGLDLESIRYMSPPDQTVSTITQECVRLQFGQIRHGNYLLELPSIARRTHSSSSVSSSVKQYNLVSRNFTSRTTISPMIYDKQVILECLYTKDSTAYGTIRVHNCDYHKRVFIRLTDDEWNSWTDIECRHSMNYSHDNTDTFAFEIKLPKFNTDSFKIKRILFAVCFQSSQQEFWDNNDRWNYVLDVLEKR</sequence>
<dbReference type="OrthoDB" id="1881at2759"/>
<dbReference type="InterPro" id="IPR050782">
    <property type="entry name" value="PP1_regulatory_subunit_3"/>
</dbReference>
<reference evidence="2" key="1">
    <citation type="submission" date="2021-02" db="EMBL/GenBank/DDBJ databases">
        <authorList>
            <person name="Nowell W R."/>
        </authorList>
    </citation>
    <scope>NUCLEOTIDE SEQUENCE</scope>
</reference>
<dbReference type="GO" id="GO:0008157">
    <property type="term" value="F:protein phosphatase 1 binding"/>
    <property type="evidence" value="ECO:0007669"/>
    <property type="project" value="TreeGrafter"/>
</dbReference>
<dbReference type="PANTHER" id="PTHR12307:SF36">
    <property type="entry name" value="GLYCOGEN-BINDING SUBUNIT 76A"/>
    <property type="match status" value="1"/>
</dbReference>
<proteinExistence type="predicted"/>
<name>A0A814L3Q2_ADIRI</name>
<dbReference type="AlphaFoldDB" id="A0A814L3Q2"/>
<gene>
    <name evidence="2" type="ORF">EDS130_LOCUS17763</name>
</gene>
<dbReference type="Pfam" id="PF03370">
    <property type="entry name" value="CBM_21"/>
    <property type="match status" value="1"/>
</dbReference>
<evidence type="ECO:0000313" key="2">
    <source>
        <dbReference type="EMBL" id="CAF1058015.1"/>
    </source>
</evidence>
<dbReference type="Gene3D" id="2.60.40.2440">
    <property type="entry name" value="Carbohydrate binding type-21 domain"/>
    <property type="match status" value="1"/>
</dbReference>
<dbReference type="PROSITE" id="PS51159">
    <property type="entry name" value="CBM21"/>
    <property type="match status" value="1"/>
</dbReference>
<organism evidence="2 3">
    <name type="scientific">Adineta ricciae</name>
    <name type="common">Rotifer</name>
    <dbReference type="NCBI Taxonomy" id="249248"/>
    <lineage>
        <taxon>Eukaryota</taxon>
        <taxon>Metazoa</taxon>
        <taxon>Spiralia</taxon>
        <taxon>Gnathifera</taxon>
        <taxon>Rotifera</taxon>
        <taxon>Eurotatoria</taxon>
        <taxon>Bdelloidea</taxon>
        <taxon>Adinetida</taxon>
        <taxon>Adinetidae</taxon>
        <taxon>Adineta</taxon>
    </lineage>
</organism>
<accession>A0A814L3Q2</accession>
<dbReference type="Proteomes" id="UP000663852">
    <property type="component" value="Unassembled WGS sequence"/>
</dbReference>
<evidence type="ECO:0000259" key="1">
    <source>
        <dbReference type="PROSITE" id="PS51159"/>
    </source>
</evidence>
<feature type="domain" description="CBM21" evidence="1">
    <location>
        <begin position="320"/>
        <end position="430"/>
    </location>
</feature>
<dbReference type="InterPro" id="IPR005036">
    <property type="entry name" value="CBM21_dom"/>
</dbReference>
<protein>
    <recommendedName>
        <fullName evidence="1">CBM21 domain-containing protein</fullName>
    </recommendedName>
</protein>
<dbReference type="GO" id="GO:0005979">
    <property type="term" value="P:regulation of glycogen biosynthetic process"/>
    <property type="evidence" value="ECO:0007669"/>
    <property type="project" value="TreeGrafter"/>
</dbReference>
<dbReference type="PANTHER" id="PTHR12307">
    <property type="entry name" value="PROTEIN PHOSPHATASE 1 REGULATORY SUBUNIT"/>
    <property type="match status" value="1"/>
</dbReference>